<evidence type="ECO:0000313" key="1">
    <source>
        <dbReference type="EMBL" id="UFP94378.1"/>
    </source>
</evidence>
<gene>
    <name evidence="1" type="ORF">ISF26_21980</name>
</gene>
<dbReference type="EMBL" id="CP063845">
    <property type="protein sequence ID" value="UFP94378.1"/>
    <property type="molecule type" value="Genomic_DNA"/>
</dbReference>
<sequence length="348" mass="37882">MQLLRTEEDVVGCRFGAACYLATSQWETPPAEAPEPPGSWRPDAVGPVDIRWQAARPPVKGPEFAYPLMLAALRAVVRKVRRLPPFVAIIDLSTAQEAYVEVARIGDGGIERLAALRSRSAGSLARAVELLSTDDGEPVYYLGIRRFPEGEDSKLGALVIPLASHPVTLAALLEAGTNRKRALPLVLLSARQQTLALALVGIGLWGWSAGQWWQIRQALASYGPGLLQPELTPLKAQLKASKTRHSGLESEFARARSGHIPSTQLAGLLRRHVGEGAYLQKVILTERRKLQLTVVGSPIAVLQSLGKFEHLGKLGDLHFGVRTRDQVSIPIEIDLANPLQTQQRPKDS</sequence>
<accession>A0ABY3PL34</accession>
<evidence type="ECO:0000313" key="2">
    <source>
        <dbReference type="Proteomes" id="UP001054846"/>
    </source>
</evidence>
<dbReference type="RefSeq" id="WP_230841435.1">
    <property type="nucleotide sequence ID" value="NZ_CP063845.1"/>
</dbReference>
<keyword evidence="2" id="KW-1185">Reference proteome</keyword>
<protein>
    <submittedName>
        <fullName evidence="1">Uncharacterized protein</fullName>
    </submittedName>
</protein>
<dbReference type="Proteomes" id="UP001054846">
    <property type="component" value="Chromosome"/>
</dbReference>
<reference evidence="1 2" key="1">
    <citation type="journal article" date="2021" name="Genome Biol. Evol.">
        <title>Complete Genome Sequencing of a Novel Gloeobacter Species from a Waterfall Cave in Mexico.</title>
        <authorList>
            <person name="Saw J.H."/>
            <person name="Cardona T."/>
            <person name="Montejano G."/>
        </authorList>
    </citation>
    <scope>NUCLEOTIDE SEQUENCE [LARGE SCALE GENOMIC DNA]</scope>
    <source>
        <strain evidence="1">MG652769</strain>
    </source>
</reference>
<name>A0ABY3PL34_9CYAN</name>
<proteinExistence type="predicted"/>
<organism evidence="1 2">
    <name type="scientific">Gloeobacter morelensis MG652769</name>
    <dbReference type="NCBI Taxonomy" id="2781736"/>
    <lineage>
        <taxon>Bacteria</taxon>
        <taxon>Bacillati</taxon>
        <taxon>Cyanobacteriota</taxon>
        <taxon>Cyanophyceae</taxon>
        <taxon>Gloeobacterales</taxon>
        <taxon>Gloeobacteraceae</taxon>
        <taxon>Gloeobacter</taxon>
        <taxon>Gloeobacter morelensis</taxon>
    </lineage>
</organism>